<evidence type="ECO:0000259" key="8">
    <source>
        <dbReference type="Pfam" id="PF02771"/>
    </source>
</evidence>
<feature type="domain" description="Acyl-CoA dehydrogenase/oxidase N-terminal" evidence="8">
    <location>
        <begin position="6"/>
        <end position="116"/>
    </location>
</feature>
<feature type="domain" description="Acyl-CoA oxidase/dehydrogenase middle" evidence="7">
    <location>
        <begin position="121"/>
        <end position="217"/>
    </location>
</feature>
<evidence type="ECO:0000256" key="4">
    <source>
        <dbReference type="ARBA" id="ARBA00022827"/>
    </source>
</evidence>
<dbReference type="SUPFAM" id="SSF47203">
    <property type="entry name" value="Acyl-CoA dehydrogenase C-terminal domain-like"/>
    <property type="match status" value="1"/>
</dbReference>
<organism evidence="9">
    <name type="scientific">marine metagenome</name>
    <dbReference type="NCBI Taxonomy" id="408172"/>
    <lineage>
        <taxon>unclassified sequences</taxon>
        <taxon>metagenomes</taxon>
        <taxon>ecological metagenomes</taxon>
    </lineage>
</organism>
<comment type="cofactor">
    <cofactor evidence="1">
        <name>FAD</name>
        <dbReference type="ChEBI" id="CHEBI:57692"/>
    </cofactor>
</comment>
<dbReference type="GO" id="GO:0003995">
    <property type="term" value="F:acyl-CoA dehydrogenase activity"/>
    <property type="evidence" value="ECO:0007669"/>
    <property type="project" value="InterPro"/>
</dbReference>
<evidence type="ECO:0000256" key="1">
    <source>
        <dbReference type="ARBA" id="ARBA00001974"/>
    </source>
</evidence>
<evidence type="ECO:0000313" key="9">
    <source>
        <dbReference type="EMBL" id="SVC86776.1"/>
    </source>
</evidence>
<dbReference type="InterPro" id="IPR013786">
    <property type="entry name" value="AcylCoA_DH/ox_N"/>
</dbReference>
<keyword evidence="4" id="KW-0274">FAD</keyword>
<reference evidence="9" key="1">
    <citation type="submission" date="2018-05" db="EMBL/GenBank/DDBJ databases">
        <authorList>
            <person name="Lanie J.A."/>
            <person name="Ng W.-L."/>
            <person name="Kazmierczak K.M."/>
            <person name="Andrzejewski T.M."/>
            <person name="Davidsen T.M."/>
            <person name="Wayne K.J."/>
            <person name="Tettelin H."/>
            <person name="Glass J.I."/>
            <person name="Rusch D."/>
            <person name="Podicherti R."/>
            <person name="Tsui H.-C.T."/>
            <person name="Winkler M.E."/>
        </authorList>
    </citation>
    <scope>NUCLEOTIDE SEQUENCE</scope>
</reference>
<protein>
    <recommendedName>
        <fullName evidence="10">Acyl-CoA dehydrogenase</fullName>
    </recommendedName>
</protein>
<keyword evidence="3" id="KW-0285">Flavoprotein</keyword>
<dbReference type="InterPro" id="IPR046373">
    <property type="entry name" value="Acyl-CoA_Oxase/DH_mid-dom_sf"/>
</dbReference>
<dbReference type="Gene3D" id="1.20.140.10">
    <property type="entry name" value="Butyryl-CoA Dehydrogenase, subunit A, domain 3"/>
    <property type="match status" value="1"/>
</dbReference>
<dbReference type="Pfam" id="PF00441">
    <property type="entry name" value="Acyl-CoA_dh_1"/>
    <property type="match status" value="1"/>
</dbReference>
<proteinExistence type="inferred from homology"/>
<evidence type="ECO:0000256" key="2">
    <source>
        <dbReference type="ARBA" id="ARBA00009347"/>
    </source>
</evidence>
<dbReference type="Pfam" id="PF02770">
    <property type="entry name" value="Acyl-CoA_dh_M"/>
    <property type="match status" value="1"/>
</dbReference>
<dbReference type="EMBL" id="UINC01115614">
    <property type="protein sequence ID" value="SVC86776.1"/>
    <property type="molecule type" value="Genomic_DNA"/>
</dbReference>
<dbReference type="PANTHER" id="PTHR43884">
    <property type="entry name" value="ACYL-COA DEHYDROGENASE"/>
    <property type="match status" value="1"/>
</dbReference>
<gene>
    <name evidence="9" type="ORF">METZ01_LOCUS339630</name>
</gene>
<dbReference type="InterPro" id="IPR006089">
    <property type="entry name" value="Acyl-CoA_DH_CS"/>
</dbReference>
<dbReference type="AlphaFoldDB" id="A0A382QMU2"/>
<evidence type="ECO:0008006" key="10">
    <source>
        <dbReference type="Google" id="ProtNLM"/>
    </source>
</evidence>
<dbReference type="InterPro" id="IPR036250">
    <property type="entry name" value="AcylCo_DH-like_C"/>
</dbReference>
<dbReference type="SUPFAM" id="SSF56645">
    <property type="entry name" value="Acyl-CoA dehydrogenase NM domain-like"/>
    <property type="match status" value="1"/>
</dbReference>
<accession>A0A382QMU2</accession>
<evidence type="ECO:0000259" key="6">
    <source>
        <dbReference type="Pfam" id="PF00441"/>
    </source>
</evidence>
<feature type="non-terminal residue" evidence="9">
    <location>
        <position position="294"/>
    </location>
</feature>
<dbReference type="InterPro" id="IPR009100">
    <property type="entry name" value="AcylCoA_DH/oxidase_NM_dom_sf"/>
</dbReference>
<name>A0A382QMU2_9ZZZZ</name>
<evidence type="ECO:0000259" key="7">
    <source>
        <dbReference type="Pfam" id="PF02770"/>
    </source>
</evidence>
<evidence type="ECO:0000256" key="5">
    <source>
        <dbReference type="ARBA" id="ARBA00023002"/>
    </source>
</evidence>
<evidence type="ECO:0000256" key="3">
    <source>
        <dbReference type="ARBA" id="ARBA00022630"/>
    </source>
</evidence>
<sequence>MEFNLSEEQSLLIETTKSFVKNELLQHEELLEKTDNLPKELYQEIKKKSQEVGLYACNMPTEYGGGGLNAFDLTLVEKELGFTSLALAEIAWRPQNILMACNGKLIDEYLKPATTGERKDCIAMTEPGAGSDLRGMKTNAVLSGDDWIINGTKHFISNAHISDFVVLFASTGKDEKGRNLLSCFLVDLDLPGVEVAKGYDCVSHRGYVNNIIHFNDCKIPAVNILGEKDKGFELMNTWLEATRLTVAATSVSRAERAFDIALDWSANRKQFGKVIGKFQGVSFKLADMATEIKL</sequence>
<dbReference type="InterPro" id="IPR006091">
    <property type="entry name" value="Acyl-CoA_Oxase/DH_mid-dom"/>
</dbReference>
<feature type="domain" description="Acyl-CoA dehydrogenase/oxidase C-terminal" evidence="6">
    <location>
        <begin position="229"/>
        <end position="293"/>
    </location>
</feature>
<dbReference type="FunFam" id="2.40.110.10:FF:000002">
    <property type="entry name" value="Acyl-CoA dehydrogenase fadE12"/>
    <property type="match status" value="1"/>
</dbReference>
<dbReference type="CDD" id="cd00567">
    <property type="entry name" value="ACAD"/>
    <property type="match status" value="1"/>
</dbReference>
<dbReference type="Gene3D" id="2.40.110.10">
    <property type="entry name" value="Butyryl-CoA Dehydrogenase, subunit A, domain 2"/>
    <property type="match status" value="1"/>
</dbReference>
<keyword evidence="5" id="KW-0560">Oxidoreductase</keyword>
<dbReference type="InterPro" id="IPR037069">
    <property type="entry name" value="AcylCoA_DH/ox_N_sf"/>
</dbReference>
<dbReference type="Gene3D" id="1.10.540.10">
    <property type="entry name" value="Acyl-CoA dehydrogenase/oxidase, N-terminal domain"/>
    <property type="match status" value="1"/>
</dbReference>
<dbReference type="Pfam" id="PF02771">
    <property type="entry name" value="Acyl-CoA_dh_N"/>
    <property type="match status" value="1"/>
</dbReference>
<dbReference type="InterPro" id="IPR009075">
    <property type="entry name" value="AcylCo_DH/oxidase_C"/>
</dbReference>
<dbReference type="GO" id="GO:0050660">
    <property type="term" value="F:flavin adenine dinucleotide binding"/>
    <property type="evidence" value="ECO:0007669"/>
    <property type="project" value="InterPro"/>
</dbReference>
<dbReference type="PANTHER" id="PTHR43884:SF40">
    <property type="entry name" value="ACYL-COA DEHYDROGENASE"/>
    <property type="match status" value="1"/>
</dbReference>
<comment type="similarity">
    <text evidence="2">Belongs to the acyl-CoA dehydrogenase family.</text>
</comment>
<dbReference type="PROSITE" id="PS00072">
    <property type="entry name" value="ACYL_COA_DH_1"/>
    <property type="match status" value="1"/>
</dbReference>